<dbReference type="OrthoDB" id="1092992at2"/>
<proteinExistence type="predicted"/>
<sequence length="307" mass="35738">MKKGYKEELYSISNTLLLNIQNVNSYSLFEGKLGIAIYYYNFASCYNNELYHQYANDIIKDLFANLKANKFDLLDSIEMSIGVSYLIKKKYIANDFKVMISNIHKSLLLINSNYLYRNHRKLTYIGVFLLKIIRKNSSTKEALINKVLAVYESMHYASHLPENYIDFLLYFLTNVGQVEKHKQKADSIIHRIRVEYFKLNHLKNINYDNFCLMTNIKTDFYIKESAKNGLYDSANHIKNNEEDLVNRFVKKNIYNLLFDIEASNGKIPINISSIVRDKQQILIEKNITLNDGLAGIGLAMLHHVDAK</sequence>
<protein>
    <submittedName>
        <fullName evidence="1">Uncharacterized protein</fullName>
    </submittedName>
</protein>
<reference evidence="1 2" key="1">
    <citation type="submission" date="2018-09" db="EMBL/GenBank/DDBJ databases">
        <title>Arachidicoccus sp. nov., a bacterium isolated from soil.</title>
        <authorList>
            <person name="Weon H.-Y."/>
            <person name="Kwon S.-W."/>
            <person name="Lee S.A."/>
        </authorList>
    </citation>
    <scope>NUCLEOTIDE SEQUENCE [LARGE SCALE GENOMIC DNA]</scope>
    <source>
        <strain evidence="1 2">KIS59-12</strain>
    </source>
</reference>
<evidence type="ECO:0000313" key="1">
    <source>
        <dbReference type="EMBL" id="AYD49044.1"/>
    </source>
</evidence>
<evidence type="ECO:0000313" key="2">
    <source>
        <dbReference type="Proteomes" id="UP000266118"/>
    </source>
</evidence>
<dbReference type="AlphaFoldDB" id="A0A386HUK8"/>
<keyword evidence="2" id="KW-1185">Reference proteome</keyword>
<dbReference type="SUPFAM" id="SSF158745">
    <property type="entry name" value="LanC-like"/>
    <property type="match status" value="1"/>
</dbReference>
<dbReference type="KEGG" id="ark:D6B99_16335"/>
<organism evidence="1 2">
    <name type="scientific">Arachidicoccus soli</name>
    <dbReference type="NCBI Taxonomy" id="2341117"/>
    <lineage>
        <taxon>Bacteria</taxon>
        <taxon>Pseudomonadati</taxon>
        <taxon>Bacteroidota</taxon>
        <taxon>Chitinophagia</taxon>
        <taxon>Chitinophagales</taxon>
        <taxon>Chitinophagaceae</taxon>
        <taxon>Arachidicoccus</taxon>
    </lineage>
</organism>
<dbReference type="RefSeq" id="WP_119990382.1">
    <property type="nucleotide sequence ID" value="NZ_CP032489.1"/>
</dbReference>
<dbReference type="Proteomes" id="UP000266118">
    <property type="component" value="Chromosome"/>
</dbReference>
<dbReference type="Gene3D" id="1.50.10.20">
    <property type="match status" value="1"/>
</dbReference>
<name>A0A386HUK8_9BACT</name>
<gene>
    <name evidence="1" type="ORF">D6B99_16335</name>
</gene>
<accession>A0A386HUK8</accession>
<dbReference type="EMBL" id="CP032489">
    <property type="protein sequence ID" value="AYD49044.1"/>
    <property type="molecule type" value="Genomic_DNA"/>
</dbReference>